<dbReference type="Ensembl" id="ENSCSAVT00000017474.1">
    <property type="protein sequence ID" value="ENSCSAVP00000017285.1"/>
    <property type="gene ID" value="ENSCSAVG00000010180.1"/>
</dbReference>
<name>H2ZI69_CIOSA</name>
<feature type="signal peptide" evidence="2">
    <location>
        <begin position="1"/>
        <end position="25"/>
    </location>
</feature>
<dbReference type="InParanoid" id="H2ZI69"/>
<evidence type="ECO:0000313" key="4">
    <source>
        <dbReference type="Proteomes" id="UP000007875"/>
    </source>
</evidence>
<reference evidence="3" key="3">
    <citation type="submission" date="2025-09" db="UniProtKB">
        <authorList>
            <consortium name="Ensembl"/>
        </authorList>
    </citation>
    <scope>IDENTIFICATION</scope>
</reference>
<feature type="compositionally biased region" description="Polar residues" evidence="1">
    <location>
        <begin position="108"/>
        <end position="158"/>
    </location>
</feature>
<keyword evidence="4" id="KW-1185">Reference proteome</keyword>
<evidence type="ECO:0000313" key="3">
    <source>
        <dbReference type="Ensembl" id="ENSCSAVP00000017285.1"/>
    </source>
</evidence>
<protein>
    <submittedName>
        <fullName evidence="3">Uncharacterized protein</fullName>
    </submittedName>
</protein>
<evidence type="ECO:0000256" key="1">
    <source>
        <dbReference type="SAM" id="MobiDB-lite"/>
    </source>
</evidence>
<reference evidence="3" key="2">
    <citation type="submission" date="2025-08" db="UniProtKB">
        <authorList>
            <consortium name="Ensembl"/>
        </authorList>
    </citation>
    <scope>IDENTIFICATION</scope>
</reference>
<dbReference type="AlphaFoldDB" id="H2ZI69"/>
<sequence>MVGRPCMMGIIIMLMSLLFHKQVRAVKCSSLKKGSIDPESDPAMKALSATYQAINLTVRAFNGDTNVGLASQGDYDENFNKHGKIEIESTTDVQSTTSTNVPSTTSTDLPSTKSTDLPSTKSTDVPSTKSTDVPSTKSTDVPLPNQQICRQPNQQIFY</sequence>
<feature type="region of interest" description="Disordered" evidence="1">
    <location>
        <begin position="81"/>
        <end position="158"/>
    </location>
</feature>
<feature type="compositionally biased region" description="Low complexity" evidence="1">
    <location>
        <begin position="95"/>
        <end position="107"/>
    </location>
</feature>
<organism evidence="3 4">
    <name type="scientific">Ciona savignyi</name>
    <name type="common">Pacific transparent sea squirt</name>
    <dbReference type="NCBI Taxonomy" id="51511"/>
    <lineage>
        <taxon>Eukaryota</taxon>
        <taxon>Metazoa</taxon>
        <taxon>Chordata</taxon>
        <taxon>Tunicata</taxon>
        <taxon>Ascidiacea</taxon>
        <taxon>Phlebobranchia</taxon>
        <taxon>Cionidae</taxon>
        <taxon>Ciona</taxon>
    </lineage>
</organism>
<dbReference type="Proteomes" id="UP000007875">
    <property type="component" value="Unassembled WGS sequence"/>
</dbReference>
<proteinExistence type="predicted"/>
<accession>H2ZI69</accession>
<reference evidence="4" key="1">
    <citation type="submission" date="2003-08" db="EMBL/GenBank/DDBJ databases">
        <authorList>
            <person name="Birren B."/>
            <person name="Nusbaum C."/>
            <person name="Abebe A."/>
            <person name="Abouelleil A."/>
            <person name="Adekoya E."/>
            <person name="Ait-zahra M."/>
            <person name="Allen N."/>
            <person name="Allen T."/>
            <person name="An P."/>
            <person name="Anderson M."/>
            <person name="Anderson S."/>
            <person name="Arachchi H."/>
            <person name="Armbruster J."/>
            <person name="Bachantsang P."/>
            <person name="Baldwin J."/>
            <person name="Barry A."/>
            <person name="Bayul T."/>
            <person name="Blitshsteyn B."/>
            <person name="Bloom T."/>
            <person name="Blye J."/>
            <person name="Boguslavskiy L."/>
            <person name="Borowsky M."/>
            <person name="Boukhgalter B."/>
            <person name="Brunache A."/>
            <person name="Butler J."/>
            <person name="Calixte N."/>
            <person name="Calvo S."/>
            <person name="Camarata J."/>
            <person name="Campo K."/>
            <person name="Chang J."/>
            <person name="Cheshatsang Y."/>
            <person name="Citroen M."/>
            <person name="Collymore A."/>
            <person name="Considine T."/>
            <person name="Cook A."/>
            <person name="Cooke P."/>
            <person name="Corum B."/>
            <person name="Cuomo C."/>
            <person name="David R."/>
            <person name="Dawoe T."/>
            <person name="Degray S."/>
            <person name="Dodge S."/>
            <person name="Dooley K."/>
            <person name="Dorje P."/>
            <person name="Dorjee K."/>
            <person name="Dorris L."/>
            <person name="Duffey N."/>
            <person name="Dupes A."/>
            <person name="Elkins T."/>
            <person name="Engels R."/>
            <person name="Erickson J."/>
            <person name="Farina A."/>
            <person name="Faro S."/>
            <person name="Ferreira P."/>
            <person name="Fischer H."/>
            <person name="Fitzgerald M."/>
            <person name="Foley K."/>
            <person name="Gage D."/>
            <person name="Galagan J."/>
            <person name="Gearin G."/>
            <person name="Gnerre S."/>
            <person name="Gnirke A."/>
            <person name="Goyette A."/>
            <person name="Graham J."/>
            <person name="Grandbois E."/>
            <person name="Gyaltsen K."/>
            <person name="Hafez N."/>
            <person name="Hagopian D."/>
            <person name="Hagos B."/>
            <person name="Hall J."/>
            <person name="Hatcher B."/>
            <person name="Heller A."/>
            <person name="Higgins H."/>
            <person name="Honan T."/>
            <person name="Horn A."/>
            <person name="Houde N."/>
            <person name="Hughes L."/>
            <person name="Hulme W."/>
            <person name="Husby E."/>
            <person name="Iliev I."/>
            <person name="Jaffe D."/>
            <person name="Jones C."/>
            <person name="Kamal M."/>
            <person name="Kamat A."/>
            <person name="Kamvysselis M."/>
            <person name="Karlsson E."/>
            <person name="Kells C."/>
            <person name="Kieu A."/>
            <person name="Kisner P."/>
            <person name="Kodira C."/>
            <person name="Kulbokas E."/>
            <person name="Labutti K."/>
            <person name="Lama D."/>
            <person name="Landers T."/>
            <person name="Leger J."/>
            <person name="Levine S."/>
            <person name="Lewis D."/>
            <person name="Lewis T."/>
            <person name="Lindblad-toh K."/>
            <person name="Liu X."/>
            <person name="Lokyitsang T."/>
            <person name="Lokyitsang Y."/>
            <person name="Lucien O."/>
            <person name="Lui A."/>
            <person name="Ma L.J."/>
            <person name="Mabbitt R."/>
            <person name="Macdonald J."/>
            <person name="Maclean C."/>
            <person name="Major J."/>
            <person name="Manning J."/>
            <person name="Marabella R."/>
            <person name="Maru K."/>
            <person name="Matthews C."/>
            <person name="Mauceli E."/>
            <person name="Mccarthy M."/>
            <person name="Mcdonough S."/>
            <person name="Mcghee T."/>
            <person name="Meldrim J."/>
            <person name="Meneus L."/>
            <person name="Mesirov J."/>
            <person name="Mihalev A."/>
            <person name="Mihova T."/>
            <person name="Mikkelsen T."/>
            <person name="Mlenga V."/>
            <person name="Moru K."/>
            <person name="Mozes J."/>
            <person name="Mulrain L."/>
            <person name="Munson G."/>
            <person name="Naylor J."/>
            <person name="Newes C."/>
            <person name="Nguyen C."/>
            <person name="Nguyen N."/>
            <person name="Nguyen T."/>
            <person name="Nicol R."/>
            <person name="Nielsen C."/>
            <person name="Nizzari M."/>
            <person name="Norbu C."/>
            <person name="Norbu N."/>
            <person name="O'donnell P."/>
            <person name="Okoawo O."/>
            <person name="O'leary S."/>
            <person name="Omotosho B."/>
            <person name="O'neill K."/>
            <person name="Osman S."/>
            <person name="Parker S."/>
            <person name="Perrin D."/>
            <person name="Phunkhang P."/>
            <person name="Piqani B."/>
            <person name="Purcell S."/>
            <person name="Rachupka T."/>
            <person name="Ramasamy U."/>
            <person name="Rameau R."/>
            <person name="Ray V."/>
            <person name="Raymond C."/>
            <person name="Retta R."/>
            <person name="Richardson S."/>
            <person name="Rise C."/>
            <person name="Rodriguez J."/>
            <person name="Rogers J."/>
            <person name="Rogov P."/>
            <person name="Rutman M."/>
            <person name="Schupbach R."/>
            <person name="Seaman C."/>
            <person name="Settipalli S."/>
            <person name="Sharpe T."/>
            <person name="Sheridan J."/>
            <person name="Sherpa N."/>
            <person name="Shi J."/>
            <person name="Smirnov S."/>
            <person name="Smith C."/>
            <person name="Sougnez C."/>
            <person name="Spencer B."/>
            <person name="Stalker J."/>
            <person name="Stange-thomann N."/>
            <person name="Stavropoulos S."/>
            <person name="Stetson K."/>
            <person name="Stone C."/>
            <person name="Stone S."/>
            <person name="Stubbs M."/>
            <person name="Talamas J."/>
            <person name="Tchuinga P."/>
            <person name="Tenzing P."/>
            <person name="Tesfaye S."/>
            <person name="Theodore J."/>
            <person name="Thoulutsang Y."/>
            <person name="Topham K."/>
            <person name="Towey S."/>
            <person name="Tsamla T."/>
            <person name="Tsomo N."/>
            <person name="Vallee D."/>
            <person name="Vassiliev H."/>
            <person name="Venkataraman V."/>
            <person name="Vinson J."/>
            <person name="Vo A."/>
            <person name="Wade C."/>
            <person name="Wang S."/>
            <person name="Wangchuk T."/>
            <person name="Wangdi T."/>
            <person name="Whittaker C."/>
            <person name="Wilkinson J."/>
            <person name="Wu Y."/>
            <person name="Wyman D."/>
            <person name="Yadav S."/>
            <person name="Yang S."/>
            <person name="Yang X."/>
            <person name="Yeager S."/>
            <person name="Yee E."/>
            <person name="Young G."/>
            <person name="Zainoun J."/>
            <person name="Zembeck L."/>
            <person name="Zimmer A."/>
            <person name="Zody M."/>
            <person name="Lander E."/>
        </authorList>
    </citation>
    <scope>NUCLEOTIDE SEQUENCE [LARGE SCALE GENOMIC DNA]</scope>
</reference>
<dbReference type="HOGENOM" id="CLU_1668797_0_0_1"/>
<evidence type="ECO:0000256" key="2">
    <source>
        <dbReference type="SAM" id="SignalP"/>
    </source>
</evidence>
<keyword evidence="2" id="KW-0732">Signal</keyword>
<feature type="chain" id="PRO_5003579325" evidence="2">
    <location>
        <begin position="26"/>
        <end position="158"/>
    </location>
</feature>